<dbReference type="Pfam" id="PF00455">
    <property type="entry name" value="DeoRC"/>
    <property type="match status" value="1"/>
</dbReference>
<feature type="domain" description="HTH deoR-type" evidence="6">
    <location>
        <begin position="3"/>
        <end position="58"/>
    </location>
</feature>
<dbReference type="SMART" id="SM00420">
    <property type="entry name" value="HTH_DEOR"/>
    <property type="match status" value="1"/>
</dbReference>
<dbReference type="EMBL" id="QUBR01000003">
    <property type="protein sequence ID" value="REK68906.1"/>
    <property type="molecule type" value="Genomic_DNA"/>
</dbReference>
<dbReference type="GO" id="GO:0003700">
    <property type="term" value="F:DNA-binding transcription factor activity"/>
    <property type="evidence" value="ECO:0007669"/>
    <property type="project" value="InterPro"/>
</dbReference>
<dbReference type="InterPro" id="IPR037171">
    <property type="entry name" value="NagB/RpiA_transferase-like"/>
</dbReference>
<dbReference type="SUPFAM" id="SSF100950">
    <property type="entry name" value="NagB/RpiA/CoA transferase-like"/>
    <property type="match status" value="1"/>
</dbReference>
<dbReference type="SUPFAM" id="SSF46785">
    <property type="entry name" value="Winged helix' DNA-binding domain"/>
    <property type="match status" value="1"/>
</dbReference>
<dbReference type="InterPro" id="IPR014036">
    <property type="entry name" value="DeoR-like_C"/>
</dbReference>
<organism evidence="7 8">
    <name type="scientific">Aeromicrobium endophyticum</name>
    <dbReference type="NCBI Taxonomy" id="2292704"/>
    <lineage>
        <taxon>Bacteria</taxon>
        <taxon>Bacillati</taxon>
        <taxon>Actinomycetota</taxon>
        <taxon>Actinomycetes</taxon>
        <taxon>Propionibacteriales</taxon>
        <taxon>Nocardioidaceae</taxon>
        <taxon>Aeromicrobium</taxon>
    </lineage>
</organism>
<evidence type="ECO:0000313" key="7">
    <source>
        <dbReference type="EMBL" id="REK68906.1"/>
    </source>
</evidence>
<keyword evidence="8" id="KW-1185">Reference proteome</keyword>
<keyword evidence="4" id="KW-0804">Transcription</keyword>
<dbReference type="SMART" id="SM01134">
    <property type="entry name" value="DeoRC"/>
    <property type="match status" value="1"/>
</dbReference>
<dbReference type="OrthoDB" id="7688673at2"/>
<dbReference type="AlphaFoldDB" id="A0A371P0M5"/>
<dbReference type="Pfam" id="PF08220">
    <property type="entry name" value="HTH_DeoR"/>
    <property type="match status" value="1"/>
</dbReference>
<comment type="function">
    <text evidence="5">Repressor of the lactose catabolism operon. Galactose-6-phosphate is the inducer.</text>
</comment>
<evidence type="ECO:0000256" key="3">
    <source>
        <dbReference type="ARBA" id="ARBA00023015"/>
    </source>
</evidence>
<accession>A0A371P0M5</accession>
<comment type="caution">
    <text evidence="7">The sequence shown here is derived from an EMBL/GenBank/DDBJ whole genome shotgun (WGS) entry which is preliminary data.</text>
</comment>
<evidence type="ECO:0000256" key="1">
    <source>
        <dbReference type="ARBA" id="ARBA00021390"/>
    </source>
</evidence>
<gene>
    <name evidence="7" type="ORF">DX116_18775</name>
</gene>
<keyword evidence="3" id="KW-0805">Transcription regulation</keyword>
<dbReference type="PANTHER" id="PTHR30363:SF4">
    <property type="entry name" value="GLYCEROL-3-PHOSPHATE REGULON REPRESSOR"/>
    <property type="match status" value="1"/>
</dbReference>
<protein>
    <recommendedName>
        <fullName evidence="1">Lactose phosphotransferase system repressor</fullName>
    </recommendedName>
</protein>
<dbReference type="InterPro" id="IPR050313">
    <property type="entry name" value="Carb_Metab_HTH_regulators"/>
</dbReference>
<reference evidence="7 8" key="1">
    <citation type="submission" date="2018-08" db="EMBL/GenBank/DDBJ databases">
        <title>Aeromicrobium sp. M2KJ-4, whole genome shotgun sequence.</title>
        <authorList>
            <person name="Tuo L."/>
        </authorList>
    </citation>
    <scope>NUCLEOTIDE SEQUENCE [LARGE SCALE GENOMIC DNA]</scope>
    <source>
        <strain evidence="7 8">M2KJ-4</strain>
    </source>
</reference>
<proteinExistence type="predicted"/>
<evidence type="ECO:0000259" key="6">
    <source>
        <dbReference type="PROSITE" id="PS51000"/>
    </source>
</evidence>
<dbReference type="RefSeq" id="WP_119705828.1">
    <property type="nucleotide sequence ID" value="NZ_JBHSOI010000001.1"/>
</dbReference>
<dbReference type="Gene3D" id="1.10.10.10">
    <property type="entry name" value="Winged helix-like DNA-binding domain superfamily/Winged helix DNA-binding domain"/>
    <property type="match status" value="1"/>
</dbReference>
<dbReference type="Gene3D" id="3.40.50.1360">
    <property type="match status" value="1"/>
</dbReference>
<keyword evidence="2" id="KW-0678">Repressor</keyword>
<dbReference type="PRINTS" id="PR00037">
    <property type="entry name" value="HTHLACR"/>
</dbReference>
<dbReference type="Proteomes" id="UP000265581">
    <property type="component" value="Unassembled WGS sequence"/>
</dbReference>
<evidence type="ECO:0000313" key="8">
    <source>
        <dbReference type="Proteomes" id="UP000265581"/>
    </source>
</evidence>
<sequence length="252" mass="28076">MTPTERQRHILQMARDRGSVAVTDLSKLLDVSLETVRRDLAILDTRGLLRRSYGQAFPVETAAYESDLETREVTHLEEKRRIATEAVRHVEDAETLFIDEGFTPQLIARSLPQRRMRVVTASLPIASMLARRDLFSVYLLGGRVRGTTLGTVDHWAIDMLSNFVVDVAFIGSNAISQERGLTTPDPAVAEVKKTAVRVSRRRVFTGVSAKFAVSSFCHVADVKDLDLIITDRRLSPSTAQRYASLGPTVVRV</sequence>
<evidence type="ECO:0000256" key="4">
    <source>
        <dbReference type="ARBA" id="ARBA00023163"/>
    </source>
</evidence>
<evidence type="ECO:0000256" key="2">
    <source>
        <dbReference type="ARBA" id="ARBA00022491"/>
    </source>
</evidence>
<dbReference type="InterPro" id="IPR036390">
    <property type="entry name" value="WH_DNA-bd_sf"/>
</dbReference>
<evidence type="ECO:0000256" key="5">
    <source>
        <dbReference type="ARBA" id="ARBA00024937"/>
    </source>
</evidence>
<dbReference type="InterPro" id="IPR001034">
    <property type="entry name" value="DeoR_HTH"/>
</dbReference>
<dbReference type="InterPro" id="IPR036388">
    <property type="entry name" value="WH-like_DNA-bd_sf"/>
</dbReference>
<name>A0A371P0M5_9ACTN</name>
<dbReference type="PROSITE" id="PS51000">
    <property type="entry name" value="HTH_DEOR_2"/>
    <property type="match status" value="1"/>
</dbReference>
<dbReference type="PANTHER" id="PTHR30363">
    <property type="entry name" value="HTH-TYPE TRANSCRIPTIONAL REGULATOR SRLR-RELATED"/>
    <property type="match status" value="1"/>
</dbReference>